<protein>
    <submittedName>
        <fullName evidence="1">Uncharacterized protein</fullName>
    </submittedName>
</protein>
<sequence>LGPRDWLGRGTGCIPITLPGRLRRRQGGEIHNMRTVIHEGPLVLLVLNGNRSPHIVRRGSTTTNLQQPTMVKRKKKILTG</sequence>
<feature type="non-terminal residue" evidence="1">
    <location>
        <position position="1"/>
    </location>
</feature>
<reference evidence="1" key="1">
    <citation type="submission" date="2014-12" db="EMBL/GenBank/DDBJ databases">
        <title>Insight into the proteome of Arion vulgaris.</title>
        <authorList>
            <person name="Aradska J."/>
            <person name="Bulat T."/>
            <person name="Smidak R."/>
            <person name="Sarate P."/>
            <person name="Gangsoo J."/>
            <person name="Sialana F."/>
            <person name="Bilban M."/>
            <person name="Lubec G."/>
        </authorList>
    </citation>
    <scope>NUCLEOTIDE SEQUENCE</scope>
    <source>
        <tissue evidence="1">Skin</tissue>
    </source>
</reference>
<dbReference type="EMBL" id="HACG01002650">
    <property type="protein sequence ID" value="CEK49515.1"/>
    <property type="molecule type" value="Transcribed_RNA"/>
</dbReference>
<dbReference type="AlphaFoldDB" id="A0A0B6Y1Y5"/>
<accession>A0A0B6Y1Y5</accession>
<evidence type="ECO:0000313" key="1">
    <source>
        <dbReference type="EMBL" id="CEK49515.1"/>
    </source>
</evidence>
<proteinExistence type="predicted"/>
<organism evidence="1">
    <name type="scientific">Arion vulgaris</name>
    <dbReference type="NCBI Taxonomy" id="1028688"/>
    <lineage>
        <taxon>Eukaryota</taxon>
        <taxon>Metazoa</taxon>
        <taxon>Spiralia</taxon>
        <taxon>Lophotrochozoa</taxon>
        <taxon>Mollusca</taxon>
        <taxon>Gastropoda</taxon>
        <taxon>Heterobranchia</taxon>
        <taxon>Euthyneura</taxon>
        <taxon>Panpulmonata</taxon>
        <taxon>Eupulmonata</taxon>
        <taxon>Stylommatophora</taxon>
        <taxon>Helicina</taxon>
        <taxon>Arionoidea</taxon>
        <taxon>Arionidae</taxon>
        <taxon>Arion</taxon>
    </lineage>
</organism>
<name>A0A0B6Y1Y5_9EUPU</name>
<gene>
    <name evidence="1" type="primary">ORF7986</name>
</gene>
<feature type="non-terminal residue" evidence="1">
    <location>
        <position position="80"/>
    </location>
</feature>